<organism evidence="2 3">
    <name type="scientific">Rhodopirellula baltica (strain DSM 10527 / NCIMB 13988 / SH1)</name>
    <dbReference type="NCBI Taxonomy" id="243090"/>
    <lineage>
        <taxon>Bacteria</taxon>
        <taxon>Pseudomonadati</taxon>
        <taxon>Planctomycetota</taxon>
        <taxon>Planctomycetia</taxon>
        <taxon>Pirellulales</taxon>
        <taxon>Pirellulaceae</taxon>
        <taxon>Rhodopirellula</taxon>
    </lineage>
</organism>
<reference evidence="2 3" key="1">
    <citation type="journal article" date="2003" name="Proc. Natl. Acad. Sci. U.S.A.">
        <title>Complete genome sequence of the marine planctomycete Pirellula sp. strain 1.</title>
        <authorList>
            <person name="Gloeckner F.O."/>
            <person name="Kube M."/>
            <person name="Bauer M."/>
            <person name="Teeling H."/>
            <person name="Lombardot T."/>
            <person name="Ludwig W."/>
            <person name="Gade D."/>
            <person name="Beck A."/>
            <person name="Borzym K."/>
            <person name="Heitmann K."/>
            <person name="Rabus R."/>
            <person name="Schlesner H."/>
            <person name="Amann R."/>
            <person name="Reinhardt R."/>
        </authorList>
    </citation>
    <scope>NUCLEOTIDE SEQUENCE [LARGE SCALE GENOMIC DNA]</scope>
    <source>
        <strain evidence="3">DSM 10527 / NCIMB 13988 / SH1</strain>
    </source>
</reference>
<dbReference type="InParanoid" id="Q7UPK5"/>
<feature type="region of interest" description="Disordered" evidence="1">
    <location>
        <begin position="27"/>
        <end position="66"/>
    </location>
</feature>
<dbReference type="EMBL" id="BX294145">
    <property type="protein sequence ID" value="CAD75057.1"/>
    <property type="molecule type" value="Genomic_DNA"/>
</dbReference>
<gene>
    <name evidence="2" type="ordered locus">RB6880</name>
</gene>
<accession>Q7UPK5</accession>
<evidence type="ECO:0000313" key="2">
    <source>
        <dbReference type="EMBL" id="CAD75057.1"/>
    </source>
</evidence>
<dbReference type="KEGG" id="rba:RB6880"/>
<keyword evidence="3" id="KW-1185">Reference proteome</keyword>
<dbReference type="Proteomes" id="UP000001025">
    <property type="component" value="Chromosome"/>
</dbReference>
<protein>
    <submittedName>
        <fullName evidence="2">Uncharacterized protein</fullName>
    </submittedName>
</protein>
<dbReference type="STRING" id="243090.RB6880"/>
<proteinExistence type="predicted"/>
<name>Q7UPK5_RHOBA</name>
<dbReference type="HOGENOM" id="CLU_2466911_0_0_0"/>
<dbReference type="EnsemblBacteria" id="CAD75057">
    <property type="protein sequence ID" value="CAD75057"/>
    <property type="gene ID" value="RB6880"/>
</dbReference>
<sequence length="88" mass="9798">MIGSRDRYGPSSQGVFVAVWGKPRQRQSVEVDSSPGFEMPTRVPPDKYPRRKLKLPSNPSGKSRSHLFKPGGFAYILALSKFTFRSAA</sequence>
<evidence type="ECO:0000256" key="1">
    <source>
        <dbReference type="SAM" id="MobiDB-lite"/>
    </source>
</evidence>
<dbReference type="AlphaFoldDB" id="Q7UPK5"/>
<evidence type="ECO:0000313" key="3">
    <source>
        <dbReference type="Proteomes" id="UP000001025"/>
    </source>
</evidence>